<feature type="region of interest" description="Disordered" evidence="2">
    <location>
        <begin position="2252"/>
        <end position="2278"/>
    </location>
</feature>
<dbReference type="EMBL" id="BOMI01000002">
    <property type="protein sequence ID" value="GID71500.1"/>
    <property type="molecule type" value="Genomic_DNA"/>
</dbReference>
<evidence type="ECO:0000256" key="1">
    <source>
        <dbReference type="ARBA" id="ARBA00022737"/>
    </source>
</evidence>
<gene>
    <name evidence="4" type="ORF">Ade02nite_01410</name>
</gene>
<feature type="domain" description="Nephrocystin 3-like N-terminal" evidence="3">
    <location>
        <begin position="257"/>
        <end position="394"/>
    </location>
</feature>
<evidence type="ECO:0000313" key="5">
    <source>
        <dbReference type="Proteomes" id="UP000609879"/>
    </source>
</evidence>
<dbReference type="Proteomes" id="UP000609879">
    <property type="component" value="Unassembled WGS sequence"/>
</dbReference>
<dbReference type="Gene3D" id="2.40.10.10">
    <property type="entry name" value="Trypsin-like serine proteases"/>
    <property type="match status" value="1"/>
</dbReference>
<dbReference type="Pfam" id="PF13365">
    <property type="entry name" value="Trypsin_2"/>
    <property type="match status" value="1"/>
</dbReference>
<dbReference type="InterPro" id="IPR009003">
    <property type="entry name" value="Peptidase_S1_PA"/>
</dbReference>
<keyword evidence="1" id="KW-0677">Repeat</keyword>
<accession>A0ABQ3XUR6</accession>
<dbReference type="Pfam" id="PF24883">
    <property type="entry name" value="NPHP3_N"/>
    <property type="match status" value="1"/>
</dbReference>
<reference evidence="4 5" key="1">
    <citation type="submission" date="2021-01" db="EMBL/GenBank/DDBJ databases">
        <title>Whole genome shotgun sequence of Actinoplanes deccanensis NBRC 13994.</title>
        <authorList>
            <person name="Komaki H."/>
            <person name="Tamura T."/>
        </authorList>
    </citation>
    <scope>NUCLEOTIDE SEQUENCE [LARGE SCALE GENOMIC DNA]</scope>
    <source>
        <strain evidence="4 5">NBRC 13994</strain>
    </source>
</reference>
<dbReference type="InterPro" id="IPR056884">
    <property type="entry name" value="NPHP3-like_N"/>
</dbReference>
<organism evidence="4 5">
    <name type="scientific">Paractinoplanes deccanensis</name>
    <dbReference type="NCBI Taxonomy" id="113561"/>
    <lineage>
        <taxon>Bacteria</taxon>
        <taxon>Bacillati</taxon>
        <taxon>Actinomycetota</taxon>
        <taxon>Actinomycetes</taxon>
        <taxon>Micromonosporales</taxon>
        <taxon>Micromonosporaceae</taxon>
        <taxon>Paractinoplanes</taxon>
    </lineage>
</organism>
<proteinExistence type="predicted"/>
<feature type="region of interest" description="Disordered" evidence="2">
    <location>
        <begin position="894"/>
        <end position="922"/>
    </location>
</feature>
<dbReference type="InterPro" id="IPR043504">
    <property type="entry name" value="Peptidase_S1_PA_chymotrypsin"/>
</dbReference>
<evidence type="ECO:0000313" key="4">
    <source>
        <dbReference type="EMBL" id="GID71500.1"/>
    </source>
</evidence>
<name>A0ABQ3XUR6_9ACTN</name>
<comment type="caution">
    <text evidence="4">The sequence shown here is derived from an EMBL/GenBank/DDBJ whole genome shotgun (WGS) entry which is preliminary data.</text>
</comment>
<protein>
    <recommendedName>
        <fullName evidence="3">Nephrocystin 3-like N-terminal domain-containing protein</fullName>
    </recommendedName>
</protein>
<dbReference type="InterPro" id="IPR011990">
    <property type="entry name" value="TPR-like_helical_dom_sf"/>
</dbReference>
<keyword evidence="5" id="KW-1185">Reference proteome</keyword>
<dbReference type="SUPFAM" id="SSF50494">
    <property type="entry name" value="Trypsin-like serine proteases"/>
    <property type="match status" value="1"/>
</dbReference>
<sequence>MTRAGPAGSRGSGYRVGGGTVLTAAHVVAGASSLTVRFDADLPTQWSVPATIAWLDIETDVAVLTLDLPEAGDVAPARFARLGDTRAFLPVRAAGFPRWKLRSRADGSRFRELHDAAGDAAVLSNRRTGTLEITVAPPAEDPDPARSPWEAMSGAAVWAGDRIVGVVAEHHRREGLNRLTAVRLDRCLDREAAAGLHHLAGLLGVADPRGLPDAVPPGTDRLIRSAYREQVRDTAPADGLIGRNDELDELAAFCAGDEAYVWWQAPPWAGKSALMSTFVLHPPAGVDVVAFFVNGRLAAQSDSEAFTEALLDQLHVLLGEERMAVLAPAVRDPHRRDMLRRAADRAAADNRRLVLIVDGLDEDTSTAPGSRLASIGSLLPKDPGDGLRVIVSGRPHPPIPDDVATDHPLRSCRVRLLDTSPYAEAIGRDANRELQRLLHGEEAQRDILGFIAASGGGLSQPDLVKLTGLPPYEMEGRLGSAFGRTISRRDADGGPLYLFAHDTLRETAENQLGPALLATFRDRIHRWAEGYRDKDWPRGTPAYLLSGYPRMLFAEKDLPRLAACGSDPRRHDRLLDRTGGDAAALAEIRAAQDLVLADRDDPDLLAMVTLTMQRERLAARNANLPTDLPAVWAALGFPDRAEALARSISDPVRGMLAMTGAVEALSRAGRYEDAAKLADAIDSPVQSDFARVVVVEDASAAGAYTFAERLLPHVRDPVHRVWATVFVAEAAAEAHDIGAVLRLVHSLNPPPEHPSGARGVAAVIEAVVPAIGVREAARLAAELPEGEARDRALMVLADGAVDAGDLATARDLAGRIADAGTREAVTASVVLGTLQAGDLTIPQPADPALRRITSRMLAIVAPDERAASPPARRVTPPSQRIVARTVPAGAEKVLQPAAESEPAPTDAASSEPAPSRPMPSRENAGIASEVLGREAGDVTVETVEALDDPLRRAWGFTDLARRAAIQGDVKTATELVHRIDLPDRRAYGRLLVIEGLLAGDHPAKVDAVIDEAVAAVTAMTPGLLCDESLAGLAEILVSRGQHERAIGLVRRIGENGSGLPGVRRVRAALIASAAARAWWSDLAATVDRSPDARWRVDTMAEVASDLLARGRSDDAHALLDQIVRAQDLIGVVARCVPMSAKTESVRTARLLQAAMRRLDEALSEVGAVITEMEVLTVAAGLSGDLDLAVELLRRLPMAQMRSAALRRILRVLAAERPRLVMGAAGRLSAVAEALPAGGPRDDALLVLAGILADHGEWETSAAIAMKIGEGHRTALLSRLCRADLAAGRLRHAATLAERIAPVREQASLCAAVVRAALAAGDLVLAEEAAVAIKDEQRRAAQLHLVTTAAAARPDDETALRVASTIADEDLLAEALTTIVSSVAARGDVRSAAAVAQEFNEPERRSQALTELAMIAAEAGDREFAIDLAGRSVTVARDIPNGLWRQPVVSALLSSALTAENWPLGTRLAAELSDPAERADAFARLALGATDAGDLDGAVAFLPRIEDDALRSRVALAVAGARVIVGSPKLVEATLAAIAEPGLRSVALARLAVNAVAEGDDETAQTLAGQGQDAEDNVWLSVELAEATATHGDPRRAAELAAVCLPAVGSLGDSIRRAWAISRLAAVLVGWRPASFFGELLAEAAAEEQAAEEAGEMALILPMAESPVSTFALLQRYQADVVNTNLAQVAGWSVTRDDPPTREKSVSRPVTWFSHEVASRASTAERQAEALEVFSSLRDDRIKSEGLHALARRAGEAGLLEQGLAAAKAIPEPSLAESALSELAVAAAREGNFEAAADVVLVSMQPSASQRGAAGVVARAAMRAGDWSLGFYLAGRLGEPGTSQVLAAMAENAALLARPDQAIELATRINDPGQRDKALGAVVEATRTIEGLAQETVSTTLAAAERLGASAEGDSALSAVASAYAAAGDFEGCLRAAKQIADDEVATAILHFASRAAASAGDLGHLVPLAAAVRRWSDRHSALRKAVAGLVGSNRTPEAISAALGLEDGSHTAGMIEEAIATVAASGDGRRAVDLLREVPAHLVREVLTDRVIGAALASAPMEEAVDMVRRSRSGDGLIMGLETLADRWLLAGDRDKAIATARLIVDNAKNSSAYVRARVDRARVVLSYLGDPAVEPTVAGTAKAAIARGEADIVRSLTDHRPWTRDLVSMLAEIIPVAGQARKDALASHLIHHAVSATAVIADEEERAKALREVSDAALGAGFHTHARRIAEAVENPDRRSVLPALLSGLGRTDRTAGSQAGESPSRPEAQATEPHRTAATTAKSCGDYSAALHATLQITGAAERTELLLELADAALADGDPQAAKRLVVPVLAGEEWARAVPLLEKVDVETYRQIPGLLLD</sequence>
<evidence type="ECO:0000259" key="3">
    <source>
        <dbReference type="Pfam" id="PF24883"/>
    </source>
</evidence>
<dbReference type="Gene3D" id="1.25.40.10">
    <property type="entry name" value="Tetratricopeptide repeat domain"/>
    <property type="match status" value="2"/>
</dbReference>
<evidence type="ECO:0000256" key="2">
    <source>
        <dbReference type="SAM" id="MobiDB-lite"/>
    </source>
</evidence>